<accession>A0A9K3K565</accession>
<dbReference type="EMBL" id="JAGRRH010000001">
    <property type="protein sequence ID" value="KAG7374752.1"/>
    <property type="molecule type" value="Genomic_DNA"/>
</dbReference>
<proteinExistence type="predicted"/>
<name>A0A9K3K565_9STRA</name>
<reference evidence="1" key="2">
    <citation type="submission" date="2021-04" db="EMBL/GenBank/DDBJ databases">
        <authorList>
            <person name="Podell S."/>
        </authorList>
    </citation>
    <scope>NUCLEOTIDE SEQUENCE</scope>
    <source>
        <strain evidence="1">Hildebrandi</strain>
    </source>
</reference>
<sequence>MFAMTASFGLPCVLFTITPEDAVNFRIRVMAKGEAGSQIPPSVGSEEGFHRDYVMESEKIRIENPGLCAIDFENVIGIVVEEILGWDRKNNWYNELIEGLSTPEGQEEYVKKVSKYVDRVMSTRLHGFNPRSVPNACNNDCTSVDQGIEGYLKCTTQDLRQLRTKHGETSFGGKKLLWCPTCNVKVSSEDLTFKRLKRYFGNALLGENETLWSTSRHLSKCRLLMEMEVLHAMLPSECQAQVQLERFAPSSRLKFIVTALRNLHRSEHCPSCFKKGHECRMKIPYFPSTETFIKFDDKFTKWFDWKGNDVSRPLSICVAKRAHVDAFVNVNRKSHVIKTVCRYAQKLCEELRVKFDKRSIVVTALTGAAAVSINGETTAKAFAFKREVRNELEEFKNAYLVIVDEVSFAHKGPLEKNIPPDAVHATKTNVNRMATNDAIFVKHLEKTHSTDANVQPLMHTLCIRAGTLRFHVRGTRKEYHAMEKKAQDIIYASVGEAHVQDKTKKYHDPLLKLYHGRPLCINQNEDVSGCIANGAMCEFRCVKLKPGVSITDFETILIDGYCVNCVCVTQIESMVVKMLDWTTGGDEEHLIELKPKTIYESARFPVPCTALRGLFLREPLNPNMTKGMSEELVAGNAMFFLSVP</sequence>
<dbReference type="AlphaFoldDB" id="A0A9K3K565"/>
<evidence type="ECO:0000313" key="2">
    <source>
        <dbReference type="EMBL" id="KAG7374752.1"/>
    </source>
</evidence>
<gene>
    <name evidence="2" type="ORF">IV203_013847</name>
    <name evidence="1" type="ORF">IV203_014193</name>
</gene>
<comment type="caution">
    <text evidence="1">The sequence shown here is derived from an EMBL/GenBank/DDBJ whole genome shotgun (WGS) entry which is preliminary data.</text>
</comment>
<dbReference type="Proteomes" id="UP000693970">
    <property type="component" value="Unassembled WGS sequence"/>
</dbReference>
<keyword evidence="3" id="KW-1185">Reference proteome</keyword>
<dbReference type="EMBL" id="JAGRRH010000091">
    <property type="protein sequence ID" value="KAG7337208.1"/>
    <property type="molecule type" value="Genomic_DNA"/>
</dbReference>
<evidence type="ECO:0000313" key="1">
    <source>
        <dbReference type="EMBL" id="KAG7337208.1"/>
    </source>
</evidence>
<dbReference type="OrthoDB" id="124644at2759"/>
<evidence type="ECO:0000313" key="3">
    <source>
        <dbReference type="Proteomes" id="UP000693970"/>
    </source>
</evidence>
<reference evidence="1" key="1">
    <citation type="journal article" date="2021" name="Sci. Rep.">
        <title>Diploid genomic architecture of Nitzschia inconspicua, an elite biomass production diatom.</title>
        <authorList>
            <person name="Oliver A."/>
            <person name="Podell S."/>
            <person name="Pinowska A."/>
            <person name="Traller J.C."/>
            <person name="Smith S.R."/>
            <person name="McClure R."/>
            <person name="Beliaev A."/>
            <person name="Bohutskyi P."/>
            <person name="Hill E.A."/>
            <person name="Rabines A."/>
            <person name="Zheng H."/>
            <person name="Allen L.Z."/>
            <person name="Kuo A."/>
            <person name="Grigoriev I.V."/>
            <person name="Allen A.E."/>
            <person name="Hazlebeck D."/>
            <person name="Allen E.E."/>
        </authorList>
    </citation>
    <scope>NUCLEOTIDE SEQUENCE</scope>
    <source>
        <strain evidence="1">Hildebrandi</strain>
    </source>
</reference>
<organism evidence="1 3">
    <name type="scientific">Nitzschia inconspicua</name>
    <dbReference type="NCBI Taxonomy" id="303405"/>
    <lineage>
        <taxon>Eukaryota</taxon>
        <taxon>Sar</taxon>
        <taxon>Stramenopiles</taxon>
        <taxon>Ochrophyta</taxon>
        <taxon>Bacillariophyta</taxon>
        <taxon>Bacillariophyceae</taxon>
        <taxon>Bacillariophycidae</taxon>
        <taxon>Bacillariales</taxon>
        <taxon>Bacillariaceae</taxon>
        <taxon>Nitzschia</taxon>
    </lineage>
</organism>
<protein>
    <submittedName>
        <fullName evidence="1">Uncharacterized protein</fullName>
    </submittedName>
</protein>